<proteinExistence type="inferred from homology"/>
<evidence type="ECO:0000256" key="3">
    <source>
        <dbReference type="ARBA" id="ARBA00006171"/>
    </source>
</evidence>
<name>A0A7K1KN77_9BACT</name>
<organism evidence="5 6">
    <name type="scientific">Pseudodesulfovibrio alkaliphilus</name>
    <dbReference type="NCBI Taxonomy" id="2661613"/>
    <lineage>
        <taxon>Bacteria</taxon>
        <taxon>Pseudomonadati</taxon>
        <taxon>Thermodesulfobacteriota</taxon>
        <taxon>Desulfovibrionia</taxon>
        <taxon>Desulfovibrionales</taxon>
        <taxon>Desulfovibrionaceae</taxon>
    </lineage>
</organism>
<dbReference type="InterPro" id="IPR050155">
    <property type="entry name" value="HAD-like_hydrolase_sf"/>
</dbReference>
<dbReference type="GO" id="GO:0008967">
    <property type="term" value="F:phosphoglycolate phosphatase activity"/>
    <property type="evidence" value="ECO:0007669"/>
    <property type="project" value="UniProtKB-EC"/>
</dbReference>
<protein>
    <recommendedName>
        <fullName evidence="4">phosphoglycolate phosphatase</fullName>
        <ecNumber evidence="4">3.1.3.18</ecNumber>
    </recommendedName>
</protein>
<evidence type="ECO:0000256" key="1">
    <source>
        <dbReference type="ARBA" id="ARBA00000830"/>
    </source>
</evidence>
<dbReference type="NCBIfam" id="TIGR01509">
    <property type="entry name" value="HAD-SF-IA-v3"/>
    <property type="match status" value="1"/>
</dbReference>
<dbReference type="SFLD" id="SFLDS00003">
    <property type="entry name" value="Haloacid_Dehalogenase"/>
    <property type="match status" value="1"/>
</dbReference>
<dbReference type="RefSeq" id="WP_155933791.1">
    <property type="nucleotide sequence ID" value="NZ_WODC01000004.1"/>
</dbReference>
<evidence type="ECO:0000313" key="5">
    <source>
        <dbReference type="EMBL" id="MUM77546.1"/>
    </source>
</evidence>
<keyword evidence="5" id="KW-0378">Hydrolase</keyword>
<dbReference type="PANTHER" id="PTHR43434">
    <property type="entry name" value="PHOSPHOGLYCOLATE PHOSPHATASE"/>
    <property type="match status" value="1"/>
</dbReference>
<dbReference type="PANTHER" id="PTHR43434:SF1">
    <property type="entry name" value="PHOSPHOGLYCOLATE PHOSPHATASE"/>
    <property type="match status" value="1"/>
</dbReference>
<dbReference type="EC" id="3.1.3.18" evidence="4"/>
<comment type="pathway">
    <text evidence="2">Organic acid metabolism; glycolate biosynthesis; glycolate from 2-phosphoglycolate: step 1/1.</text>
</comment>
<accession>A0A7K1KN77</accession>
<dbReference type="InterPro" id="IPR023214">
    <property type="entry name" value="HAD_sf"/>
</dbReference>
<gene>
    <name evidence="5" type="ORF">GKC30_07875</name>
</gene>
<dbReference type="NCBIfam" id="TIGR01549">
    <property type="entry name" value="HAD-SF-IA-v1"/>
    <property type="match status" value="1"/>
</dbReference>
<reference evidence="5 6" key="1">
    <citation type="submission" date="2019-11" db="EMBL/GenBank/DDBJ databases">
        <title>Pseudodesulfovibrio alkaliphilus, sp. nov., an alkaliphilic sulfate-reducing bacteria from mud volcano of Taman peninsula, Russia.</title>
        <authorList>
            <person name="Frolova A."/>
            <person name="Merkel A.Y."/>
            <person name="Slobodkin A.I."/>
        </authorList>
    </citation>
    <scope>NUCLEOTIDE SEQUENCE [LARGE SCALE GENOMIC DNA]</scope>
    <source>
        <strain evidence="5 6">F-1</strain>
    </source>
</reference>
<dbReference type="Proteomes" id="UP000461162">
    <property type="component" value="Unassembled WGS sequence"/>
</dbReference>
<dbReference type="SUPFAM" id="SSF56784">
    <property type="entry name" value="HAD-like"/>
    <property type="match status" value="1"/>
</dbReference>
<dbReference type="InterPro" id="IPR006439">
    <property type="entry name" value="HAD-SF_hydro_IA"/>
</dbReference>
<comment type="catalytic activity">
    <reaction evidence="1">
        <text>2-phosphoglycolate + H2O = glycolate + phosphate</text>
        <dbReference type="Rhea" id="RHEA:14369"/>
        <dbReference type="ChEBI" id="CHEBI:15377"/>
        <dbReference type="ChEBI" id="CHEBI:29805"/>
        <dbReference type="ChEBI" id="CHEBI:43474"/>
        <dbReference type="ChEBI" id="CHEBI:58033"/>
        <dbReference type="EC" id="3.1.3.18"/>
    </reaction>
</comment>
<dbReference type="SFLD" id="SFLDG01129">
    <property type="entry name" value="C1.5:_HAD__Beta-PGM__Phosphata"/>
    <property type="match status" value="1"/>
</dbReference>
<keyword evidence="6" id="KW-1185">Reference proteome</keyword>
<sequence length="222" mass="23963">MSRLEAIVFDFDGTLAELTLDFDLMKRKIAALGEVFLGERPEPDGTPALEWLDQLVARTMAMDRDEGLEFASRGRLVLAAMELDAAREGRLFPFTRPALALLRDRGVATGVITRNISAAVRLVFPEIETEVGVFLAREAAVRVKPDPAHLMQALERLGANPARTLMVGDHPMDVETGRRAGALCAAVTSGRQGADAFAAMEPEFIAPDVGALLPLLDKAGLI</sequence>
<comment type="similarity">
    <text evidence="3">Belongs to the HAD-like hydrolase superfamily. CbbY/CbbZ/Gph/YieH family.</text>
</comment>
<dbReference type="Gene3D" id="1.10.150.240">
    <property type="entry name" value="Putative phosphatase, domain 2"/>
    <property type="match status" value="1"/>
</dbReference>
<dbReference type="PRINTS" id="PR00413">
    <property type="entry name" value="HADHALOGNASE"/>
</dbReference>
<dbReference type="InterPro" id="IPR036412">
    <property type="entry name" value="HAD-like_sf"/>
</dbReference>
<comment type="caution">
    <text evidence="5">The sequence shown here is derived from an EMBL/GenBank/DDBJ whole genome shotgun (WGS) entry which is preliminary data.</text>
</comment>
<evidence type="ECO:0000256" key="4">
    <source>
        <dbReference type="ARBA" id="ARBA00013078"/>
    </source>
</evidence>
<dbReference type="Gene3D" id="3.40.50.1000">
    <property type="entry name" value="HAD superfamily/HAD-like"/>
    <property type="match status" value="1"/>
</dbReference>
<evidence type="ECO:0000256" key="2">
    <source>
        <dbReference type="ARBA" id="ARBA00004818"/>
    </source>
</evidence>
<dbReference type="AlphaFoldDB" id="A0A7K1KN77"/>
<dbReference type="GO" id="GO:0006281">
    <property type="term" value="P:DNA repair"/>
    <property type="evidence" value="ECO:0007669"/>
    <property type="project" value="TreeGrafter"/>
</dbReference>
<dbReference type="EMBL" id="WODC01000004">
    <property type="protein sequence ID" value="MUM77546.1"/>
    <property type="molecule type" value="Genomic_DNA"/>
</dbReference>
<dbReference type="InterPro" id="IPR023198">
    <property type="entry name" value="PGP-like_dom2"/>
</dbReference>
<evidence type="ECO:0000313" key="6">
    <source>
        <dbReference type="Proteomes" id="UP000461162"/>
    </source>
</evidence>
<dbReference type="Pfam" id="PF00702">
    <property type="entry name" value="Hydrolase"/>
    <property type="match status" value="1"/>
</dbReference>